<dbReference type="PROSITE" id="PS50294">
    <property type="entry name" value="WD_REPEATS_REGION"/>
    <property type="match status" value="2"/>
</dbReference>
<dbReference type="SMART" id="SM00320">
    <property type="entry name" value="WD40"/>
    <property type="match status" value="3"/>
</dbReference>
<dbReference type="CDD" id="cd00200">
    <property type="entry name" value="WD40"/>
    <property type="match status" value="1"/>
</dbReference>
<feature type="region of interest" description="Disordered" evidence="4">
    <location>
        <begin position="253"/>
        <end position="308"/>
    </location>
</feature>
<name>A0AAN6QAR3_9PEZI</name>
<dbReference type="PANTHER" id="PTHR19848">
    <property type="entry name" value="WD40 REPEAT PROTEIN"/>
    <property type="match status" value="1"/>
</dbReference>
<evidence type="ECO:0000256" key="3">
    <source>
        <dbReference type="PROSITE-ProRule" id="PRU00221"/>
    </source>
</evidence>
<evidence type="ECO:0000313" key="6">
    <source>
        <dbReference type="Proteomes" id="UP001305647"/>
    </source>
</evidence>
<dbReference type="PROSITE" id="PS50082">
    <property type="entry name" value="WD_REPEATS_2"/>
    <property type="match status" value="2"/>
</dbReference>
<sequence length="308" mass="33502">MTPLDLDPLAPIRYSCLFRADHLCSLNSDNSRLLGELTDNGKVFGFVKEYFLRWLESLSLIGLLSSGLLSIRKILHAAQLQPNINPHLLKLLDDAKKFVFSHISIIERAPLQTYGSALVFSPTLSEIRKRYWEERLSFIAMTAGIRDHWGAHRQTLEGHGNAVKAVAFSPDGKTLASASYDKTVRLWDTVTGTHRATLEGHGDTVKAVAFSPNGKTLASASNDKTVRLWDTATGTHRATLEGHGNRVTAVAFSPDGGGEDRTAATKDWDGGAPAHHMRSGDIPTAATQDPEEHENPGGETYPLKAGVG</sequence>
<dbReference type="AlphaFoldDB" id="A0AAN6QAR3"/>
<dbReference type="InterPro" id="IPR001680">
    <property type="entry name" value="WD40_rpt"/>
</dbReference>
<evidence type="ECO:0000256" key="2">
    <source>
        <dbReference type="ARBA" id="ARBA00022737"/>
    </source>
</evidence>
<evidence type="ECO:0000313" key="5">
    <source>
        <dbReference type="EMBL" id="KAK4106778.1"/>
    </source>
</evidence>
<dbReference type="Proteomes" id="UP001305647">
    <property type="component" value="Unassembled WGS sequence"/>
</dbReference>
<dbReference type="PRINTS" id="PR00320">
    <property type="entry name" value="GPROTEINBRPT"/>
</dbReference>
<dbReference type="InterPro" id="IPR020472">
    <property type="entry name" value="WD40_PAC1"/>
</dbReference>
<dbReference type="InterPro" id="IPR019775">
    <property type="entry name" value="WD40_repeat_CS"/>
</dbReference>
<evidence type="ECO:0000256" key="4">
    <source>
        <dbReference type="SAM" id="MobiDB-lite"/>
    </source>
</evidence>
<feature type="compositionally biased region" description="Basic and acidic residues" evidence="4">
    <location>
        <begin position="258"/>
        <end position="269"/>
    </location>
</feature>
<keyword evidence="2" id="KW-0677">Repeat</keyword>
<keyword evidence="1 3" id="KW-0853">WD repeat</keyword>
<accession>A0AAN6QAR3</accession>
<dbReference type="Pfam" id="PF00400">
    <property type="entry name" value="WD40"/>
    <property type="match status" value="3"/>
</dbReference>
<feature type="repeat" description="WD" evidence="3">
    <location>
        <begin position="156"/>
        <end position="197"/>
    </location>
</feature>
<reference evidence="5" key="1">
    <citation type="journal article" date="2023" name="Mol. Phylogenet. Evol.">
        <title>Genome-scale phylogeny and comparative genomics of the fungal order Sordariales.</title>
        <authorList>
            <person name="Hensen N."/>
            <person name="Bonometti L."/>
            <person name="Westerberg I."/>
            <person name="Brannstrom I.O."/>
            <person name="Guillou S."/>
            <person name="Cros-Aarteil S."/>
            <person name="Calhoun S."/>
            <person name="Haridas S."/>
            <person name="Kuo A."/>
            <person name="Mondo S."/>
            <person name="Pangilinan J."/>
            <person name="Riley R."/>
            <person name="LaButti K."/>
            <person name="Andreopoulos B."/>
            <person name="Lipzen A."/>
            <person name="Chen C."/>
            <person name="Yan M."/>
            <person name="Daum C."/>
            <person name="Ng V."/>
            <person name="Clum A."/>
            <person name="Steindorff A."/>
            <person name="Ohm R.A."/>
            <person name="Martin F."/>
            <person name="Silar P."/>
            <person name="Natvig D.O."/>
            <person name="Lalanne C."/>
            <person name="Gautier V."/>
            <person name="Ament-Velasquez S.L."/>
            <person name="Kruys A."/>
            <person name="Hutchinson M.I."/>
            <person name="Powell A.J."/>
            <person name="Barry K."/>
            <person name="Miller A.N."/>
            <person name="Grigoriev I.V."/>
            <person name="Debuchy R."/>
            <person name="Gladieux P."/>
            <person name="Hiltunen Thoren M."/>
            <person name="Johannesson H."/>
        </authorList>
    </citation>
    <scope>NUCLEOTIDE SEQUENCE</scope>
    <source>
        <strain evidence="5">CBS 757.83</strain>
    </source>
</reference>
<dbReference type="InterPro" id="IPR015943">
    <property type="entry name" value="WD40/YVTN_repeat-like_dom_sf"/>
</dbReference>
<dbReference type="PROSITE" id="PS00678">
    <property type="entry name" value="WD_REPEATS_1"/>
    <property type="match status" value="1"/>
</dbReference>
<reference evidence="5" key="2">
    <citation type="submission" date="2023-05" db="EMBL/GenBank/DDBJ databases">
        <authorList>
            <consortium name="Lawrence Berkeley National Laboratory"/>
            <person name="Steindorff A."/>
            <person name="Hensen N."/>
            <person name="Bonometti L."/>
            <person name="Westerberg I."/>
            <person name="Brannstrom I.O."/>
            <person name="Guillou S."/>
            <person name="Cros-Aarteil S."/>
            <person name="Calhoun S."/>
            <person name="Haridas S."/>
            <person name="Kuo A."/>
            <person name="Mondo S."/>
            <person name="Pangilinan J."/>
            <person name="Riley R."/>
            <person name="Labutti K."/>
            <person name="Andreopoulos B."/>
            <person name="Lipzen A."/>
            <person name="Chen C."/>
            <person name="Yanf M."/>
            <person name="Daum C."/>
            <person name="Ng V."/>
            <person name="Clum A."/>
            <person name="Ohm R."/>
            <person name="Martin F."/>
            <person name="Silar P."/>
            <person name="Natvig D."/>
            <person name="Lalanne C."/>
            <person name="Gautier V."/>
            <person name="Ament-Velasquez S.L."/>
            <person name="Kruys A."/>
            <person name="Hutchinson M.I."/>
            <person name="Powell A.J."/>
            <person name="Barry K."/>
            <person name="Miller A.N."/>
            <person name="Grigoriev I.V."/>
            <person name="Debuchy R."/>
            <person name="Gladieux P."/>
            <person name="Thoren M.H."/>
            <person name="Johannesson H."/>
        </authorList>
    </citation>
    <scope>NUCLEOTIDE SEQUENCE</scope>
    <source>
        <strain evidence="5">CBS 757.83</strain>
    </source>
</reference>
<keyword evidence="6" id="KW-1185">Reference proteome</keyword>
<proteinExistence type="predicted"/>
<dbReference type="PANTHER" id="PTHR19848:SF8">
    <property type="entry name" value="F-BOX AND WD REPEAT DOMAIN CONTAINING 7"/>
    <property type="match status" value="1"/>
</dbReference>
<comment type="caution">
    <text evidence="5">The sequence shown here is derived from an EMBL/GenBank/DDBJ whole genome shotgun (WGS) entry which is preliminary data.</text>
</comment>
<protein>
    <submittedName>
        <fullName evidence="5">WD40 repeat-like protein</fullName>
    </submittedName>
</protein>
<gene>
    <name evidence="5" type="ORF">N658DRAFT_520257</name>
</gene>
<dbReference type="InterPro" id="IPR036322">
    <property type="entry name" value="WD40_repeat_dom_sf"/>
</dbReference>
<organism evidence="5 6">
    <name type="scientific">Parathielavia hyrcaniae</name>
    <dbReference type="NCBI Taxonomy" id="113614"/>
    <lineage>
        <taxon>Eukaryota</taxon>
        <taxon>Fungi</taxon>
        <taxon>Dikarya</taxon>
        <taxon>Ascomycota</taxon>
        <taxon>Pezizomycotina</taxon>
        <taxon>Sordariomycetes</taxon>
        <taxon>Sordariomycetidae</taxon>
        <taxon>Sordariales</taxon>
        <taxon>Chaetomiaceae</taxon>
        <taxon>Parathielavia</taxon>
    </lineage>
</organism>
<dbReference type="EMBL" id="MU863624">
    <property type="protein sequence ID" value="KAK4106778.1"/>
    <property type="molecule type" value="Genomic_DNA"/>
</dbReference>
<dbReference type="Gene3D" id="2.130.10.10">
    <property type="entry name" value="YVTN repeat-like/Quinoprotein amine dehydrogenase"/>
    <property type="match status" value="1"/>
</dbReference>
<evidence type="ECO:0000256" key="1">
    <source>
        <dbReference type="ARBA" id="ARBA00022574"/>
    </source>
</evidence>
<feature type="repeat" description="WD" evidence="3">
    <location>
        <begin position="198"/>
        <end position="239"/>
    </location>
</feature>
<dbReference type="SUPFAM" id="SSF50978">
    <property type="entry name" value="WD40 repeat-like"/>
    <property type="match status" value="1"/>
</dbReference>